<keyword evidence="3" id="KW-1185">Reference proteome</keyword>
<feature type="region of interest" description="Disordered" evidence="1">
    <location>
        <begin position="1"/>
        <end position="24"/>
    </location>
</feature>
<gene>
    <name evidence="2" type="ORF">MCOR_34350</name>
</gene>
<reference evidence="2 3" key="1">
    <citation type="submission" date="2020-06" db="EMBL/GenBank/DDBJ databases">
        <authorList>
            <person name="Li R."/>
            <person name="Bekaert M."/>
        </authorList>
    </citation>
    <scope>NUCLEOTIDE SEQUENCE [LARGE SCALE GENOMIC DNA]</scope>
    <source>
        <strain evidence="3">wild</strain>
    </source>
</reference>
<evidence type="ECO:0008006" key="4">
    <source>
        <dbReference type="Google" id="ProtNLM"/>
    </source>
</evidence>
<protein>
    <recommendedName>
        <fullName evidence="4">CCHC-type domain-containing protein</fullName>
    </recommendedName>
</protein>
<evidence type="ECO:0000313" key="2">
    <source>
        <dbReference type="EMBL" id="CAC5400136.1"/>
    </source>
</evidence>
<sequence>MGKSNEESEPKMVSYAEKTKTDPKTIEPSDMVSVIPVFTLELDVFGSISEGETLKKKLYLTHTKMYKTVSEVVHDRIIIGLQRIRGLWRIYLDDESERDILVSKCITISRKTSLGLLQKSKSDCPSNNFQNKKRSKCLQEGRQTKDCTNVWVYKSCGQDGHKQYACTKDTFSDVPEQSVKKTKKKTMKQVMQMMKLPNLKLALMQNQHPSKPTARVLCESASATGCQGASATEREVASATGCEDDNGQSHSIINPIADLQKERKPK</sequence>
<organism evidence="2 3">
    <name type="scientific">Mytilus coruscus</name>
    <name type="common">Sea mussel</name>
    <dbReference type="NCBI Taxonomy" id="42192"/>
    <lineage>
        <taxon>Eukaryota</taxon>
        <taxon>Metazoa</taxon>
        <taxon>Spiralia</taxon>
        <taxon>Lophotrochozoa</taxon>
        <taxon>Mollusca</taxon>
        <taxon>Bivalvia</taxon>
        <taxon>Autobranchia</taxon>
        <taxon>Pteriomorphia</taxon>
        <taxon>Mytilida</taxon>
        <taxon>Mytiloidea</taxon>
        <taxon>Mytilidae</taxon>
        <taxon>Mytilinae</taxon>
        <taxon>Mytilus</taxon>
    </lineage>
</organism>
<evidence type="ECO:0000313" key="3">
    <source>
        <dbReference type="Proteomes" id="UP000507470"/>
    </source>
</evidence>
<evidence type="ECO:0000256" key="1">
    <source>
        <dbReference type="SAM" id="MobiDB-lite"/>
    </source>
</evidence>
<accession>A0A6J8CX55</accession>
<feature type="compositionally biased region" description="Basic and acidic residues" evidence="1">
    <location>
        <begin position="1"/>
        <end position="10"/>
    </location>
</feature>
<dbReference type="AlphaFoldDB" id="A0A6J8CX55"/>
<proteinExistence type="predicted"/>
<dbReference type="Proteomes" id="UP000507470">
    <property type="component" value="Unassembled WGS sequence"/>
</dbReference>
<feature type="region of interest" description="Disordered" evidence="1">
    <location>
        <begin position="237"/>
        <end position="266"/>
    </location>
</feature>
<dbReference type="EMBL" id="CACVKT020006172">
    <property type="protein sequence ID" value="CAC5400136.1"/>
    <property type="molecule type" value="Genomic_DNA"/>
</dbReference>
<name>A0A6J8CX55_MYTCO</name>